<proteinExistence type="predicted"/>
<name>A0ABY8FUC5_9SPHN</name>
<dbReference type="PROSITE" id="PS01124">
    <property type="entry name" value="HTH_ARAC_FAMILY_2"/>
    <property type="match status" value="1"/>
</dbReference>
<dbReference type="Gene3D" id="1.10.10.60">
    <property type="entry name" value="Homeodomain-like"/>
    <property type="match status" value="1"/>
</dbReference>
<dbReference type="InterPro" id="IPR018060">
    <property type="entry name" value="HTH_AraC"/>
</dbReference>
<evidence type="ECO:0000313" key="2">
    <source>
        <dbReference type="EMBL" id="WFL78613.1"/>
    </source>
</evidence>
<protein>
    <submittedName>
        <fullName evidence="2">Helix-turn-helix domain-containing protein</fullName>
    </submittedName>
</protein>
<reference evidence="2 3" key="1">
    <citation type="submission" date="2023-03" db="EMBL/GenBank/DDBJ databases">
        <title>Altererythrobacter sp. CAU 1644 isolated from sand.</title>
        <authorList>
            <person name="Kim W."/>
        </authorList>
    </citation>
    <scope>NUCLEOTIDE SEQUENCE [LARGE SCALE GENOMIC DNA]</scope>
    <source>
        <strain evidence="2 3">CAU 1644</strain>
    </source>
</reference>
<sequence>MDRADTDLDAAIAGGETLELTPRSHFQIDYIATPASLSDYITTFYHFRCDEEVIRDIQPAAIGHLALFPIGRGKMQFRDGTSDPSHEVNLLTPFSVAAPFEVTGGFHAIGAALSPLGWAALTGLSANEHGNRLYRAADFLGPEVEELGLGLCADYRSGAKTGPDCALALGEYIATHLKPVNERHAELIAYTNRWLSSALDPSLDDLYAGAAYSERQVQRLVERYFGLPPQTLLRKYRALRAAAYFSLPELAPEFEAQLGEAFYDQSHMIREIQLFVGRTPARLAHHDSPYLAEMLDQRNFREIDPRGMGEGE</sequence>
<gene>
    <name evidence="2" type="ORF">P7228_06000</name>
</gene>
<dbReference type="Proteomes" id="UP001215827">
    <property type="component" value="Chromosome"/>
</dbReference>
<dbReference type="EMBL" id="CP121106">
    <property type="protein sequence ID" value="WFL78613.1"/>
    <property type="molecule type" value="Genomic_DNA"/>
</dbReference>
<evidence type="ECO:0000259" key="1">
    <source>
        <dbReference type="PROSITE" id="PS01124"/>
    </source>
</evidence>
<dbReference type="RefSeq" id="WP_278017303.1">
    <property type="nucleotide sequence ID" value="NZ_CP121106.1"/>
</dbReference>
<dbReference type="SMART" id="SM00342">
    <property type="entry name" value="HTH_ARAC"/>
    <property type="match status" value="1"/>
</dbReference>
<evidence type="ECO:0000313" key="3">
    <source>
        <dbReference type="Proteomes" id="UP001215827"/>
    </source>
</evidence>
<feature type="domain" description="HTH araC/xylS-type" evidence="1">
    <location>
        <begin position="185"/>
        <end position="286"/>
    </location>
</feature>
<organism evidence="2 3">
    <name type="scientific">Altererythrobacter arenosus</name>
    <dbReference type="NCBI Taxonomy" id="3032592"/>
    <lineage>
        <taxon>Bacteria</taxon>
        <taxon>Pseudomonadati</taxon>
        <taxon>Pseudomonadota</taxon>
        <taxon>Alphaproteobacteria</taxon>
        <taxon>Sphingomonadales</taxon>
        <taxon>Erythrobacteraceae</taxon>
        <taxon>Altererythrobacter</taxon>
    </lineage>
</organism>
<keyword evidence="3" id="KW-1185">Reference proteome</keyword>
<accession>A0ABY8FUC5</accession>